<evidence type="ECO:0000313" key="3">
    <source>
        <dbReference type="Proteomes" id="UP000287853"/>
    </source>
</evidence>
<dbReference type="AlphaFoldDB" id="A0A3S3QT83"/>
<keyword evidence="3" id="KW-1185">Reference proteome</keyword>
<reference evidence="2 3" key="1">
    <citation type="submission" date="2017-01" db="EMBL/GenBank/DDBJ databases">
        <title>The cable genome- insights into the physiology and evolution of filamentous bacteria capable of sulfide oxidation via long distance electron transfer.</title>
        <authorList>
            <person name="Schreiber L."/>
            <person name="Bjerg J.T."/>
            <person name="Boggild A."/>
            <person name="Van De Vossenberg J."/>
            <person name="Meysman F."/>
            <person name="Nielsen L.P."/>
            <person name="Schramm A."/>
            <person name="Kjeldsen K.U."/>
        </authorList>
    </citation>
    <scope>NUCLEOTIDE SEQUENCE [LARGE SCALE GENOMIC DNA]</scope>
    <source>
        <strain evidence="2">MCF</strain>
    </source>
</reference>
<feature type="domain" description="DUF4434" evidence="1">
    <location>
        <begin position="66"/>
        <end position="309"/>
    </location>
</feature>
<dbReference type="InterPro" id="IPR017853">
    <property type="entry name" value="GH"/>
</dbReference>
<evidence type="ECO:0000259" key="1">
    <source>
        <dbReference type="Pfam" id="PF14488"/>
    </source>
</evidence>
<gene>
    <name evidence="2" type="ORF">H206_02794</name>
</gene>
<name>A0A3S3QT83_9BACT</name>
<dbReference type="InterPro" id="IPR027849">
    <property type="entry name" value="DUF4434"/>
</dbReference>
<accession>A0A3S3QT83</accession>
<dbReference type="Pfam" id="PF14488">
    <property type="entry name" value="DUF4434"/>
    <property type="match status" value="1"/>
</dbReference>
<dbReference type="Gene3D" id="3.20.20.80">
    <property type="entry name" value="Glycosidases"/>
    <property type="match status" value="1"/>
</dbReference>
<organism evidence="2 3">
    <name type="scientific">Candidatus Electrothrix aarhusensis</name>
    <dbReference type="NCBI Taxonomy" id="1859131"/>
    <lineage>
        <taxon>Bacteria</taxon>
        <taxon>Pseudomonadati</taxon>
        <taxon>Thermodesulfobacteriota</taxon>
        <taxon>Desulfobulbia</taxon>
        <taxon>Desulfobulbales</taxon>
        <taxon>Desulfobulbaceae</taxon>
        <taxon>Candidatus Electrothrix</taxon>
    </lineage>
</organism>
<dbReference type="SUPFAM" id="SSF51445">
    <property type="entry name" value="(Trans)glycosidases"/>
    <property type="match status" value="1"/>
</dbReference>
<protein>
    <recommendedName>
        <fullName evidence="1">DUF4434 domain-containing protein</fullName>
    </recommendedName>
</protein>
<proteinExistence type="predicted"/>
<comment type="caution">
    <text evidence="2">The sequence shown here is derived from an EMBL/GenBank/DDBJ whole genome shotgun (WGS) entry which is preliminary data.</text>
</comment>
<evidence type="ECO:0000313" key="2">
    <source>
        <dbReference type="EMBL" id="RWX47030.1"/>
    </source>
</evidence>
<dbReference type="Proteomes" id="UP000287853">
    <property type="component" value="Unassembled WGS sequence"/>
</dbReference>
<sequence length="358" mass="39491">MADTGAKMLFYQWVTHYEKTPTWFMEAYGGGPEADFAFYNPAPVTINGIPTQGWVTPTEWPGSPKKSGKEPVDYLLDAAQKAGIKVWLGLYLNEGESSPYNWWNAITDSNLTTEDRAAIDHHVERSIAVVNDLAAQYGDHPALGGLYYSIEIANNAFIPQDNYSYLASILDQVAKAVHTALPGKQLAICPFFNTTLSTAEEFGTMLEYALQHSELDILMLQDGVGVEPHTLTPINDQVTKYFVAARNAADAAGKPFWGNAELFTNLGTRETPQLISSTMDKIRLQLETIAPHVDKIISFDFHFMDPNDAYTFYPLLGNGTAAADSTMRQNLYDGYTPTGRNGKNSRGGQPCQLFSVCC</sequence>
<dbReference type="EMBL" id="MTKO01000043">
    <property type="protein sequence ID" value="RWX47030.1"/>
    <property type="molecule type" value="Genomic_DNA"/>
</dbReference>